<proteinExistence type="inferred from homology"/>
<dbReference type="GO" id="GO:0008233">
    <property type="term" value="F:peptidase activity"/>
    <property type="evidence" value="ECO:0007669"/>
    <property type="project" value="InterPro"/>
</dbReference>
<accession>A0A4R9G8V9</accession>
<dbReference type="AlphaFoldDB" id="A0A4R9G8V9"/>
<evidence type="ECO:0000256" key="2">
    <source>
        <dbReference type="ARBA" id="ARBA00022801"/>
    </source>
</evidence>
<evidence type="ECO:0000256" key="1">
    <source>
        <dbReference type="ARBA" id="ARBA00010088"/>
    </source>
</evidence>
<reference evidence="4" key="1">
    <citation type="journal article" date="2019" name="PLoS Negl. Trop. Dis.">
        <title>Revisiting the worldwide diversity of Leptospira species in the environment.</title>
        <authorList>
            <person name="Vincent A.T."/>
            <person name="Schiettekatte O."/>
            <person name="Bourhy P."/>
            <person name="Veyrier F.J."/>
            <person name="Picardeau M."/>
        </authorList>
    </citation>
    <scope>NUCLEOTIDE SEQUENCE [LARGE SCALE GENOMIC DNA]</scope>
    <source>
        <strain evidence="4">SSS9</strain>
    </source>
</reference>
<evidence type="ECO:0000313" key="4">
    <source>
        <dbReference type="EMBL" id="TGK07695.1"/>
    </source>
</evidence>
<keyword evidence="5" id="KW-1185">Reference proteome</keyword>
<dbReference type="EMBL" id="RQEP01000005">
    <property type="protein sequence ID" value="TGK07695.1"/>
    <property type="molecule type" value="Genomic_DNA"/>
</dbReference>
<name>A0A4R9G8V9_9LEPT</name>
<dbReference type="InterPro" id="IPR029058">
    <property type="entry name" value="AB_hydrolase_fold"/>
</dbReference>
<dbReference type="PANTHER" id="PTHR43329">
    <property type="entry name" value="EPOXIDE HYDROLASE"/>
    <property type="match status" value="1"/>
</dbReference>
<feature type="domain" description="AB hydrolase-1" evidence="3">
    <location>
        <begin position="33"/>
        <end position="301"/>
    </location>
</feature>
<dbReference type="Proteomes" id="UP000297453">
    <property type="component" value="Unassembled WGS sequence"/>
</dbReference>
<comment type="caution">
    <text evidence="4">The sequence shown here is derived from an EMBL/GenBank/DDBJ whole genome shotgun (WGS) entry which is preliminary data.</text>
</comment>
<sequence>MRTLASCIDSLEKIQLGGCEQWISIRSRQPEGPILLFLHGGPGTAQIFFSRKPQRELEHHFIVVNWDQRGSGKSYNKNIKQSEMTIDTFLHDTQELIEYLTKRFNKEKIFLVGHSWGSILGMKLAASRPDLIFAYIGIGQIVDMKKGEIVSYNYTLQQAIKSNNNKAIQELKRIGLPPYPDLNSAGIQRKWLSIFKGTMRKGNIYKTILANMTLSDVSISYILKFVKGIMFSLQSLDNEQMNINLMQEVPRVTVPVYFCEGKYDYTVPFELAEEYIKVLEAPQKRIVWFDNSGHLPNFEEPKKFNDFCISLLGKNEA</sequence>
<dbReference type="GO" id="GO:0006508">
    <property type="term" value="P:proteolysis"/>
    <property type="evidence" value="ECO:0007669"/>
    <property type="project" value="InterPro"/>
</dbReference>
<dbReference type="Pfam" id="PF00561">
    <property type="entry name" value="Abhydrolase_1"/>
    <property type="match status" value="1"/>
</dbReference>
<dbReference type="OrthoDB" id="53505at2"/>
<organism evidence="4 5">
    <name type="scientific">Leptospira semungkisensis</name>
    <dbReference type="NCBI Taxonomy" id="2484985"/>
    <lineage>
        <taxon>Bacteria</taxon>
        <taxon>Pseudomonadati</taxon>
        <taxon>Spirochaetota</taxon>
        <taxon>Spirochaetia</taxon>
        <taxon>Leptospirales</taxon>
        <taxon>Leptospiraceae</taxon>
        <taxon>Leptospira</taxon>
    </lineage>
</organism>
<dbReference type="RefSeq" id="WP_135585798.1">
    <property type="nucleotide sequence ID" value="NZ_RQEP01000005.1"/>
</dbReference>
<gene>
    <name evidence="4" type="ORF">EHO59_06230</name>
</gene>
<evidence type="ECO:0000259" key="3">
    <source>
        <dbReference type="Pfam" id="PF00561"/>
    </source>
</evidence>
<dbReference type="Gene3D" id="3.40.50.1820">
    <property type="entry name" value="alpha/beta hydrolase"/>
    <property type="match status" value="1"/>
</dbReference>
<dbReference type="InterPro" id="IPR000073">
    <property type="entry name" value="AB_hydrolase_1"/>
</dbReference>
<evidence type="ECO:0000313" key="5">
    <source>
        <dbReference type="Proteomes" id="UP000297453"/>
    </source>
</evidence>
<comment type="similarity">
    <text evidence="1">Belongs to the peptidase S33 family.</text>
</comment>
<dbReference type="PRINTS" id="PR00793">
    <property type="entry name" value="PROAMNOPTASE"/>
</dbReference>
<dbReference type="InterPro" id="IPR002410">
    <property type="entry name" value="Peptidase_S33"/>
</dbReference>
<protein>
    <submittedName>
        <fullName evidence="4">Alpha/beta hydrolase</fullName>
    </submittedName>
</protein>
<dbReference type="SUPFAM" id="SSF53474">
    <property type="entry name" value="alpha/beta-Hydrolases"/>
    <property type="match status" value="1"/>
</dbReference>
<keyword evidence="2 4" id="KW-0378">Hydrolase</keyword>